<proteinExistence type="predicted"/>
<dbReference type="RefSeq" id="WP_188228494.1">
    <property type="nucleotide sequence ID" value="NZ_JACVXB010000001.1"/>
</dbReference>
<sequence length="538" mass="59816">MKTIKNKIIVLGLMLLVLNTGCEIMDLNQQDSPSQLTPASVDPELLLNNVQLQFVSAIAYNEDNEDGINVRASEFIRMQHLFGAYAGPFSLTAGSIDDIWTGLYRECLQDINILLPLAAERELAGYTGVAKILQAYIYVTLVDTFGKVPYSEALLGNENPNPSVDDGADIYNAMFTIIDEGIAAINTPNAVMPNDLFYGGNKSQWLKMARTLKFKMYAQMRLVGDYSSQINSLISSGIIENSTDDFQFQYSTVASTTGDSRHPYFALNYDPDGADDYLTGYYVNLLLADKGFEDPRLRYYFYRQIEEAPTGDDLPCEGEPGYNFCYLGDYYWTRDHGDDDGVPPDGPKRTTYGLYPIGGKFDADDFTSVTANSGAQGAGIFPFMLSSFVKFLKSESALMAGTTGNPRTLLEEGIRASMDKVINFYPGLVDATFAATQADVDAYVTYVLGQYDAAANDEERLDIIMKEYYIALWGNGIEAWNNYRRTSMPSDLTPHVKTPGAFPRTFLYPATVVNTNSNIEQKPITEKVFWDTNPDDLK</sequence>
<evidence type="ECO:0000313" key="1">
    <source>
        <dbReference type="EMBL" id="MBD0830702.1"/>
    </source>
</evidence>
<dbReference type="Proteomes" id="UP000600588">
    <property type="component" value="Unassembled WGS sequence"/>
</dbReference>
<reference evidence="1 2" key="1">
    <citation type="submission" date="2020-09" db="EMBL/GenBank/DDBJ databases">
        <title>TT11 complete genome.</title>
        <authorList>
            <person name="Wu Z."/>
        </authorList>
    </citation>
    <scope>NUCLEOTIDE SEQUENCE [LARGE SCALE GENOMIC DNA]</scope>
    <source>
        <strain evidence="1 2">TT11</strain>
    </source>
</reference>
<comment type="caution">
    <text evidence="1">The sequence shown here is derived from an EMBL/GenBank/DDBJ whole genome shotgun (WGS) entry which is preliminary data.</text>
</comment>
<protein>
    <submittedName>
        <fullName evidence="1">SusD/RagB family nutrient-binding outer membrane lipoprotein</fullName>
    </submittedName>
</protein>
<dbReference type="EMBL" id="JACVXB010000001">
    <property type="protein sequence ID" value="MBD0830702.1"/>
    <property type="molecule type" value="Genomic_DNA"/>
</dbReference>
<dbReference type="Gene3D" id="1.25.40.390">
    <property type="match status" value="1"/>
</dbReference>
<dbReference type="AlphaFoldDB" id="A0A8J6U814"/>
<evidence type="ECO:0000313" key="2">
    <source>
        <dbReference type="Proteomes" id="UP000600588"/>
    </source>
</evidence>
<keyword evidence="2" id="KW-1185">Reference proteome</keyword>
<dbReference type="Pfam" id="PF12741">
    <property type="entry name" value="SusD-like"/>
    <property type="match status" value="1"/>
</dbReference>
<dbReference type="Pfam" id="PF12771">
    <property type="entry name" value="SusD-like_2"/>
    <property type="match status" value="1"/>
</dbReference>
<keyword evidence="1" id="KW-0449">Lipoprotein</keyword>
<dbReference type="InterPro" id="IPR041662">
    <property type="entry name" value="SusD-like_2"/>
</dbReference>
<dbReference type="InterPro" id="IPR024302">
    <property type="entry name" value="SusD-like"/>
</dbReference>
<dbReference type="InterPro" id="IPR011990">
    <property type="entry name" value="TPR-like_helical_dom_sf"/>
</dbReference>
<organism evidence="1 2">
    <name type="scientific">Aestuariibaculum sediminum</name>
    <dbReference type="NCBI Taxonomy" id="2770637"/>
    <lineage>
        <taxon>Bacteria</taxon>
        <taxon>Pseudomonadati</taxon>
        <taxon>Bacteroidota</taxon>
        <taxon>Flavobacteriia</taxon>
        <taxon>Flavobacteriales</taxon>
        <taxon>Flavobacteriaceae</taxon>
    </lineage>
</organism>
<gene>
    <name evidence="1" type="ORF">ICJ83_01015</name>
</gene>
<name>A0A8J6U814_9FLAO</name>
<accession>A0A8J6U814</accession>
<dbReference type="SUPFAM" id="SSF48452">
    <property type="entry name" value="TPR-like"/>
    <property type="match status" value="1"/>
</dbReference>